<accession>A0ABW1IZD8</accession>
<proteinExistence type="predicted"/>
<dbReference type="EMBL" id="JBHSQW010000014">
    <property type="protein sequence ID" value="MFC5993881.1"/>
    <property type="molecule type" value="Genomic_DNA"/>
</dbReference>
<name>A0ABW1IZD8_9PSEU</name>
<dbReference type="RefSeq" id="WP_379583925.1">
    <property type="nucleotide sequence ID" value="NZ_JBHSQW010000014.1"/>
</dbReference>
<keyword evidence="1" id="KW-0732">Signal</keyword>
<feature type="chain" id="PRO_5046753541" description="Secreted protein" evidence="1">
    <location>
        <begin position="31"/>
        <end position="77"/>
    </location>
</feature>
<comment type="caution">
    <text evidence="2">The sequence shown here is derived from an EMBL/GenBank/DDBJ whole genome shotgun (WGS) entry which is preliminary data.</text>
</comment>
<reference evidence="3" key="1">
    <citation type="journal article" date="2019" name="Int. J. Syst. Evol. Microbiol.">
        <title>The Global Catalogue of Microorganisms (GCM) 10K type strain sequencing project: providing services to taxonomists for standard genome sequencing and annotation.</title>
        <authorList>
            <consortium name="The Broad Institute Genomics Platform"/>
            <consortium name="The Broad Institute Genome Sequencing Center for Infectious Disease"/>
            <person name="Wu L."/>
            <person name="Ma J."/>
        </authorList>
    </citation>
    <scope>NUCLEOTIDE SEQUENCE [LARGE SCALE GENOMIC DNA]</scope>
    <source>
        <strain evidence="3">CCM 8391</strain>
    </source>
</reference>
<evidence type="ECO:0000256" key="1">
    <source>
        <dbReference type="SAM" id="SignalP"/>
    </source>
</evidence>
<dbReference type="Proteomes" id="UP001596302">
    <property type="component" value="Unassembled WGS sequence"/>
</dbReference>
<feature type="signal peptide" evidence="1">
    <location>
        <begin position="1"/>
        <end position="30"/>
    </location>
</feature>
<organism evidence="2 3">
    <name type="scientific">Pseudonocardia hispaniensis</name>
    <dbReference type="NCBI Taxonomy" id="904933"/>
    <lineage>
        <taxon>Bacteria</taxon>
        <taxon>Bacillati</taxon>
        <taxon>Actinomycetota</taxon>
        <taxon>Actinomycetes</taxon>
        <taxon>Pseudonocardiales</taxon>
        <taxon>Pseudonocardiaceae</taxon>
        <taxon>Pseudonocardia</taxon>
    </lineage>
</organism>
<protein>
    <recommendedName>
        <fullName evidence="4">Secreted protein</fullName>
    </recommendedName>
</protein>
<gene>
    <name evidence="2" type="ORF">ACFQE5_06610</name>
</gene>
<evidence type="ECO:0000313" key="2">
    <source>
        <dbReference type="EMBL" id="MFC5993881.1"/>
    </source>
</evidence>
<keyword evidence="3" id="KW-1185">Reference proteome</keyword>
<sequence>MTSPRAIAPLVCAGVLAVLAVLTVRSAGCADPGHYELRNGGYELVGGCIAPNDIVLPEQPVAPDPHAGPPSGWPARS</sequence>
<evidence type="ECO:0008006" key="4">
    <source>
        <dbReference type="Google" id="ProtNLM"/>
    </source>
</evidence>
<evidence type="ECO:0000313" key="3">
    <source>
        <dbReference type="Proteomes" id="UP001596302"/>
    </source>
</evidence>